<organism evidence="7">
    <name type="scientific">Oikopleura dioica</name>
    <name type="common">Tunicate</name>
    <dbReference type="NCBI Taxonomy" id="34765"/>
    <lineage>
        <taxon>Eukaryota</taxon>
        <taxon>Metazoa</taxon>
        <taxon>Chordata</taxon>
        <taxon>Tunicata</taxon>
        <taxon>Appendicularia</taxon>
        <taxon>Copelata</taxon>
        <taxon>Oikopleuridae</taxon>
        <taxon>Oikopleura</taxon>
    </lineage>
</organism>
<dbReference type="GO" id="GO:0005774">
    <property type="term" value="C:vacuolar membrane"/>
    <property type="evidence" value="ECO:0007669"/>
    <property type="project" value="TreeGrafter"/>
</dbReference>
<dbReference type="EMBL" id="FN653051">
    <property type="protein sequence ID" value="CBY10074.1"/>
    <property type="molecule type" value="Genomic_DNA"/>
</dbReference>
<dbReference type="GO" id="GO:0015179">
    <property type="term" value="F:L-amino acid transmembrane transporter activity"/>
    <property type="evidence" value="ECO:0007669"/>
    <property type="project" value="TreeGrafter"/>
</dbReference>
<dbReference type="AlphaFoldDB" id="E4XHC6"/>
<feature type="transmembrane region" description="Helical" evidence="5">
    <location>
        <begin position="105"/>
        <end position="123"/>
    </location>
</feature>
<evidence type="ECO:0000256" key="4">
    <source>
        <dbReference type="ARBA" id="ARBA00023136"/>
    </source>
</evidence>
<dbReference type="OrthoDB" id="655540at2759"/>
<proteinExistence type="predicted"/>
<dbReference type="InterPro" id="IPR013057">
    <property type="entry name" value="AA_transpt_TM"/>
</dbReference>
<gene>
    <name evidence="7" type="ORF">GSOID_T00010899001</name>
</gene>
<feature type="transmembrane region" description="Helical" evidence="5">
    <location>
        <begin position="423"/>
        <end position="447"/>
    </location>
</feature>
<evidence type="ECO:0000259" key="6">
    <source>
        <dbReference type="Pfam" id="PF01490"/>
    </source>
</evidence>
<dbReference type="Proteomes" id="UP000001307">
    <property type="component" value="Unassembled WGS sequence"/>
</dbReference>
<dbReference type="Pfam" id="PF01490">
    <property type="entry name" value="Aa_trans"/>
    <property type="match status" value="1"/>
</dbReference>
<dbReference type="FunFam" id="1.20.1740.10:FF:000052">
    <property type="entry name" value="Lysine histidine transporter-like 3"/>
    <property type="match status" value="1"/>
</dbReference>
<reference evidence="7" key="1">
    <citation type="journal article" date="2010" name="Science">
        <title>Plasticity of animal genome architecture unmasked by rapid evolution of a pelagic tunicate.</title>
        <authorList>
            <person name="Denoeud F."/>
            <person name="Henriet S."/>
            <person name="Mungpakdee S."/>
            <person name="Aury J.M."/>
            <person name="Da Silva C."/>
            <person name="Brinkmann H."/>
            <person name="Mikhaleva J."/>
            <person name="Olsen L.C."/>
            <person name="Jubin C."/>
            <person name="Canestro C."/>
            <person name="Bouquet J.M."/>
            <person name="Danks G."/>
            <person name="Poulain J."/>
            <person name="Campsteijn C."/>
            <person name="Adamski M."/>
            <person name="Cross I."/>
            <person name="Yadetie F."/>
            <person name="Muffato M."/>
            <person name="Louis A."/>
            <person name="Butcher S."/>
            <person name="Tsagkogeorga G."/>
            <person name="Konrad A."/>
            <person name="Singh S."/>
            <person name="Jensen M.F."/>
            <person name="Cong E.H."/>
            <person name="Eikeseth-Otteraa H."/>
            <person name="Noel B."/>
            <person name="Anthouard V."/>
            <person name="Porcel B.M."/>
            <person name="Kachouri-Lafond R."/>
            <person name="Nishino A."/>
            <person name="Ugolini M."/>
            <person name="Chourrout P."/>
            <person name="Nishida H."/>
            <person name="Aasland R."/>
            <person name="Huzurbazar S."/>
            <person name="Westhof E."/>
            <person name="Delsuc F."/>
            <person name="Lehrach H."/>
            <person name="Reinhardt R."/>
            <person name="Weissenbach J."/>
            <person name="Roy S.W."/>
            <person name="Artiguenave F."/>
            <person name="Postlethwait J.H."/>
            <person name="Manak J.R."/>
            <person name="Thompson E.M."/>
            <person name="Jaillon O."/>
            <person name="Du Pasquier L."/>
            <person name="Boudinot P."/>
            <person name="Liberles D.A."/>
            <person name="Volff J.N."/>
            <person name="Philippe H."/>
            <person name="Lenhard B."/>
            <person name="Roest Crollius H."/>
            <person name="Wincker P."/>
            <person name="Chourrout D."/>
        </authorList>
    </citation>
    <scope>NUCLEOTIDE SEQUENCE [LARGE SCALE GENOMIC DNA]</scope>
</reference>
<dbReference type="PANTHER" id="PTHR22950:SF703">
    <property type="entry name" value="AMINO ACID TRANSPORTER TRANSMEMBRANE DOMAIN-CONTAINING PROTEIN"/>
    <property type="match status" value="1"/>
</dbReference>
<keyword evidence="4 5" id="KW-0472">Membrane</keyword>
<feature type="transmembrane region" description="Helical" evidence="5">
    <location>
        <begin position="359"/>
        <end position="380"/>
    </location>
</feature>
<protein>
    <recommendedName>
        <fullName evidence="6">Amino acid transporter transmembrane domain-containing protein</fullName>
    </recommendedName>
</protein>
<evidence type="ECO:0000256" key="5">
    <source>
        <dbReference type="SAM" id="Phobius"/>
    </source>
</evidence>
<feature type="transmembrane region" description="Helical" evidence="5">
    <location>
        <begin position="78"/>
        <end position="99"/>
    </location>
</feature>
<keyword evidence="2 5" id="KW-0812">Transmembrane</keyword>
<feature type="transmembrane region" description="Helical" evidence="5">
    <location>
        <begin position="227"/>
        <end position="249"/>
    </location>
</feature>
<dbReference type="PANTHER" id="PTHR22950">
    <property type="entry name" value="AMINO ACID TRANSPORTER"/>
    <property type="match status" value="1"/>
</dbReference>
<feature type="transmembrane region" description="Helical" evidence="5">
    <location>
        <begin position="400"/>
        <end position="417"/>
    </location>
</feature>
<sequence length="518" mass="57423">MNQHKRFNFNRPRMSSRYQYLSARCAFREFYNRTTEPLSSRVSFLDSNEGRVGYSTFDFEERKKFREARQTVTKTDGLTVVGAIFFIIGEMAGSGILALPKAFSNAGWIGIPMLIICCAIAGYEGVKLGKAWQFILYKFPDLREVRDPYPVIARESMGPFMEKVVKVCVYITLFSVSLVLLILSADNIYNFIAFLTDKPVPFCGIILIVGFLLAPFGFFSTPSDMPWVAYTASASTFIACIFIISQTAIEGKDHEWNSTYLENNLDECSPPRPVFVSPCVTSVASAFGKILFCYGGMSVFPTIQTDMKRPQKFSTVVIVSLTAILLMMLPVSIAGYAVYGSDVENNILDQLDNHSLMTQTANVLITLHLLFAFAIVQNPLHQGAEAALGLDPVSQKKKCIAVRLSIMVIVILTALLIPDFGVILDLVGSTTVTLNTFIFPSLFYMSLVRKYKGELKVSNHEDAETVSIGKPEYVLHIIIMIIGIIGGVISGKKAISSGFEMKPPCFKNFFISPGHVSH</sequence>
<accession>E4XHC6</accession>
<evidence type="ECO:0000313" key="8">
    <source>
        <dbReference type="Proteomes" id="UP000001307"/>
    </source>
</evidence>
<evidence type="ECO:0000256" key="2">
    <source>
        <dbReference type="ARBA" id="ARBA00022692"/>
    </source>
</evidence>
<keyword evidence="3 5" id="KW-1133">Transmembrane helix</keyword>
<keyword evidence="8" id="KW-1185">Reference proteome</keyword>
<feature type="transmembrane region" description="Helical" evidence="5">
    <location>
        <begin position="275"/>
        <end position="295"/>
    </location>
</feature>
<feature type="transmembrane region" description="Helical" evidence="5">
    <location>
        <begin position="164"/>
        <end position="184"/>
    </location>
</feature>
<evidence type="ECO:0000256" key="3">
    <source>
        <dbReference type="ARBA" id="ARBA00022989"/>
    </source>
</evidence>
<feature type="transmembrane region" description="Helical" evidence="5">
    <location>
        <begin position="316"/>
        <end position="339"/>
    </location>
</feature>
<feature type="transmembrane region" description="Helical" evidence="5">
    <location>
        <begin position="473"/>
        <end position="491"/>
    </location>
</feature>
<comment type="subcellular location">
    <subcellularLocation>
        <location evidence="1">Membrane</location>
        <topology evidence="1">Multi-pass membrane protein</topology>
    </subcellularLocation>
</comment>
<evidence type="ECO:0000256" key="1">
    <source>
        <dbReference type="ARBA" id="ARBA00004141"/>
    </source>
</evidence>
<dbReference type="InParanoid" id="E4XHC6"/>
<evidence type="ECO:0000313" key="7">
    <source>
        <dbReference type="EMBL" id="CBY10074.1"/>
    </source>
</evidence>
<feature type="domain" description="Amino acid transporter transmembrane" evidence="6">
    <location>
        <begin position="78"/>
        <end position="455"/>
    </location>
</feature>
<feature type="transmembrane region" description="Helical" evidence="5">
    <location>
        <begin position="199"/>
        <end position="220"/>
    </location>
</feature>
<name>E4XHC6_OIKDI</name>